<dbReference type="EMBL" id="AMGY01000003">
    <property type="protein sequence ID" value="EXJ87102.1"/>
    <property type="molecule type" value="Genomic_DNA"/>
</dbReference>
<protein>
    <recommendedName>
        <fullName evidence="1">Serine aminopeptidase S33 domain-containing protein</fullName>
    </recommendedName>
</protein>
<sequence>MEGEFAARDGAKLYTKTWKPESGYISAILIFLHGFSDHINAYYDFFPTLSSSSFGIAVYGFDQRGWGRSVRKPSERGLTGPSTLVISDIHDFVLHIASLPETLGKPLFLMGHSMGGGEALCYVLSTSPEFQNRPPIKGLLLEAPYVELDPSEQPSSLVVSAGKLAAMVLPHTQMKQKLHATYMSHSPKVRQDWVDDPLCHDTGTLEGLKGLLQRSADLSALSHGRKVHGLSTRLPCPVWMAHGTSDRVVSPTAAERLFKVLEAPNGDKVYHSYPDGYHKLHAEPDGVGEQFIKDVASWILAHVAGSPEAAQVGT</sequence>
<dbReference type="RefSeq" id="XP_007732381.1">
    <property type="nucleotide sequence ID" value="XM_007734191.1"/>
</dbReference>
<evidence type="ECO:0000313" key="3">
    <source>
        <dbReference type="Proteomes" id="UP000019478"/>
    </source>
</evidence>
<dbReference type="STRING" id="1182542.W9Y2R8"/>
<dbReference type="InterPro" id="IPR029058">
    <property type="entry name" value="AB_hydrolase_fold"/>
</dbReference>
<dbReference type="PANTHER" id="PTHR11614">
    <property type="entry name" value="PHOSPHOLIPASE-RELATED"/>
    <property type="match status" value="1"/>
</dbReference>
<evidence type="ECO:0000313" key="2">
    <source>
        <dbReference type="EMBL" id="EXJ87102.1"/>
    </source>
</evidence>
<accession>W9Y2R8</accession>
<dbReference type="OrthoDB" id="10249433at2759"/>
<dbReference type="InterPro" id="IPR051044">
    <property type="entry name" value="MAG_DAG_Lipase"/>
</dbReference>
<dbReference type="Gene3D" id="3.40.50.1820">
    <property type="entry name" value="alpha/beta hydrolase"/>
    <property type="match status" value="1"/>
</dbReference>
<organism evidence="2 3">
    <name type="scientific">Capronia epimyces CBS 606.96</name>
    <dbReference type="NCBI Taxonomy" id="1182542"/>
    <lineage>
        <taxon>Eukaryota</taxon>
        <taxon>Fungi</taxon>
        <taxon>Dikarya</taxon>
        <taxon>Ascomycota</taxon>
        <taxon>Pezizomycotina</taxon>
        <taxon>Eurotiomycetes</taxon>
        <taxon>Chaetothyriomycetidae</taxon>
        <taxon>Chaetothyriales</taxon>
        <taxon>Herpotrichiellaceae</taxon>
        <taxon>Capronia</taxon>
    </lineage>
</organism>
<dbReference type="AlphaFoldDB" id="W9Y2R8"/>
<reference evidence="2 3" key="1">
    <citation type="submission" date="2013-03" db="EMBL/GenBank/DDBJ databases">
        <title>The Genome Sequence of Capronia epimyces CBS 606.96.</title>
        <authorList>
            <consortium name="The Broad Institute Genomics Platform"/>
            <person name="Cuomo C."/>
            <person name="de Hoog S."/>
            <person name="Gorbushina A."/>
            <person name="Walker B."/>
            <person name="Young S.K."/>
            <person name="Zeng Q."/>
            <person name="Gargeya S."/>
            <person name="Fitzgerald M."/>
            <person name="Haas B."/>
            <person name="Abouelleil A."/>
            <person name="Allen A.W."/>
            <person name="Alvarado L."/>
            <person name="Arachchi H.M."/>
            <person name="Berlin A.M."/>
            <person name="Chapman S.B."/>
            <person name="Gainer-Dewar J."/>
            <person name="Goldberg J."/>
            <person name="Griggs A."/>
            <person name="Gujja S."/>
            <person name="Hansen M."/>
            <person name="Howarth C."/>
            <person name="Imamovic A."/>
            <person name="Ireland A."/>
            <person name="Larimer J."/>
            <person name="McCowan C."/>
            <person name="Murphy C."/>
            <person name="Pearson M."/>
            <person name="Poon T.W."/>
            <person name="Priest M."/>
            <person name="Roberts A."/>
            <person name="Saif S."/>
            <person name="Shea T."/>
            <person name="Sisk P."/>
            <person name="Sykes S."/>
            <person name="Wortman J."/>
            <person name="Nusbaum C."/>
            <person name="Birren B."/>
        </authorList>
    </citation>
    <scope>NUCLEOTIDE SEQUENCE [LARGE SCALE GENOMIC DNA]</scope>
    <source>
        <strain evidence="2 3">CBS 606.96</strain>
    </source>
</reference>
<dbReference type="Pfam" id="PF12146">
    <property type="entry name" value="Hydrolase_4"/>
    <property type="match status" value="1"/>
</dbReference>
<dbReference type="HOGENOM" id="CLU_026209_5_1_1"/>
<keyword evidence="3" id="KW-1185">Reference proteome</keyword>
<name>W9Y2R8_9EURO</name>
<evidence type="ECO:0000259" key="1">
    <source>
        <dbReference type="Pfam" id="PF12146"/>
    </source>
</evidence>
<dbReference type="SUPFAM" id="SSF53474">
    <property type="entry name" value="alpha/beta-Hydrolases"/>
    <property type="match status" value="1"/>
</dbReference>
<dbReference type="eggNOG" id="KOG1455">
    <property type="taxonomic scope" value="Eukaryota"/>
</dbReference>
<proteinExistence type="predicted"/>
<dbReference type="GeneID" id="19168181"/>
<feature type="domain" description="Serine aminopeptidase S33" evidence="1">
    <location>
        <begin position="26"/>
        <end position="285"/>
    </location>
</feature>
<comment type="caution">
    <text evidence="2">The sequence shown here is derived from an EMBL/GenBank/DDBJ whole genome shotgun (WGS) entry which is preliminary data.</text>
</comment>
<gene>
    <name evidence="2" type="ORF">A1O3_04060</name>
</gene>
<dbReference type="Proteomes" id="UP000019478">
    <property type="component" value="Unassembled WGS sequence"/>
</dbReference>
<dbReference type="InterPro" id="IPR022742">
    <property type="entry name" value="Hydrolase_4"/>
</dbReference>